<dbReference type="Pfam" id="PF08448">
    <property type="entry name" value="PAS_4"/>
    <property type="match status" value="1"/>
</dbReference>
<evidence type="ECO:0000313" key="5">
    <source>
        <dbReference type="EMBL" id="ANC57870.1"/>
    </source>
</evidence>
<evidence type="ECO:0000259" key="4">
    <source>
        <dbReference type="PROSITE" id="PS01124"/>
    </source>
</evidence>
<dbReference type="GO" id="GO:0003700">
    <property type="term" value="F:DNA-binding transcription factor activity"/>
    <property type="evidence" value="ECO:0007669"/>
    <property type="project" value="InterPro"/>
</dbReference>
<dbReference type="PANTHER" id="PTHR43280">
    <property type="entry name" value="ARAC-FAMILY TRANSCRIPTIONAL REGULATOR"/>
    <property type="match status" value="1"/>
</dbReference>
<dbReference type="InterPro" id="IPR000014">
    <property type="entry name" value="PAS"/>
</dbReference>
<reference evidence="5" key="1">
    <citation type="submission" date="2016-03" db="EMBL/GenBank/DDBJ databases">
        <title>Partial sequence of psychrophilic Colwellia sp.</title>
        <authorList>
            <person name="Pankowski J.A."/>
            <person name="Leong J.S."/>
            <person name="Nano F.E."/>
        </authorList>
    </citation>
    <scope>NUCLEOTIDE SEQUENCE</scope>
    <source>
        <strain evidence="5">C1</strain>
    </source>
</reference>
<protein>
    <submittedName>
        <fullName evidence="5">Transcriptional regulator, AraC family</fullName>
    </submittedName>
</protein>
<dbReference type="InterPro" id="IPR018062">
    <property type="entry name" value="HTH_AraC-typ_CS"/>
</dbReference>
<organism evidence="5">
    <name type="scientific">Colwellia sp. C1</name>
    <dbReference type="NCBI Taxonomy" id="1737566"/>
    <lineage>
        <taxon>Bacteria</taxon>
        <taxon>Pseudomonadati</taxon>
        <taxon>Pseudomonadota</taxon>
        <taxon>Gammaproteobacteria</taxon>
        <taxon>Alteromonadales</taxon>
        <taxon>Colwelliaceae</taxon>
        <taxon>Colwellia</taxon>
    </lineage>
</organism>
<dbReference type="AlphaFoldDB" id="A0A161IKQ5"/>
<dbReference type="Gene3D" id="1.10.10.60">
    <property type="entry name" value="Homeodomain-like"/>
    <property type="match status" value="2"/>
</dbReference>
<keyword evidence="2" id="KW-0238">DNA-binding</keyword>
<dbReference type="Gene3D" id="3.30.450.20">
    <property type="entry name" value="PAS domain"/>
    <property type="match status" value="1"/>
</dbReference>
<feature type="domain" description="HTH araC/xylS-type" evidence="4">
    <location>
        <begin position="148"/>
        <end position="246"/>
    </location>
</feature>
<evidence type="ECO:0000256" key="3">
    <source>
        <dbReference type="ARBA" id="ARBA00023163"/>
    </source>
</evidence>
<keyword evidence="1" id="KW-0805">Transcription regulation</keyword>
<dbReference type="GO" id="GO:0043565">
    <property type="term" value="F:sequence-specific DNA binding"/>
    <property type="evidence" value="ECO:0007669"/>
    <property type="project" value="InterPro"/>
</dbReference>
<dbReference type="InterPro" id="IPR035965">
    <property type="entry name" value="PAS-like_dom_sf"/>
</dbReference>
<dbReference type="SMART" id="SM00342">
    <property type="entry name" value="HTH_ARAC"/>
    <property type="match status" value="1"/>
</dbReference>
<dbReference type="SUPFAM" id="SSF46689">
    <property type="entry name" value="Homeodomain-like"/>
    <property type="match status" value="2"/>
</dbReference>
<dbReference type="PANTHER" id="PTHR43280:SF28">
    <property type="entry name" value="HTH-TYPE TRANSCRIPTIONAL ACTIVATOR RHAS"/>
    <property type="match status" value="1"/>
</dbReference>
<dbReference type="CDD" id="cd00130">
    <property type="entry name" value="PAS"/>
    <property type="match status" value="1"/>
</dbReference>
<name>A0A161IKQ5_9GAMM</name>
<dbReference type="PROSITE" id="PS00041">
    <property type="entry name" value="HTH_ARAC_FAMILY_1"/>
    <property type="match status" value="1"/>
</dbReference>
<evidence type="ECO:0000256" key="2">
    <source>
        <dbReference type="ARBA" id="ARBA00023125"/>
    </source>
</evidence>
<accession>A0A161IKQ5</accession>
<dbReference type="EMBL" id="KU926705">
    <property type="protein sequence ID" value="ANC57870.1"/>
    <property type="molecule type" value="Genomic_DNA"/>
</dbReference>
<sequence length="256" mass="29437">MNKMTMSTVCVDKFINQYGVKQIIEMFDLMPDVIFWVKDEKGCFVYANQFFLEHVGVTSLAQIIGLSDFDFSLAHIAKQFIVDDQKVMHGEVVNNRLEMNKIKSGDIAWFTTSKRPLLNEEGKPIGSYGISRHLDKTSLALSGMDALKEPVAYVRKNYMQNICLEELADITHISISALERRFKKYLGKTPKQFINEVRLENARRLLIETNLAIVIIANDTGYSEHSYFSRQFQKLFKQSPSAFRKEHCSNKTAMDK</sequence>
<dbReference type="PROSITE" id="PS01124">
    <property type="entry name" value="HTH_ARAC_FAMILY_2"/>
    <property type="match status" value="1"/>
</dbReference>
<keyword evidence="3" id="KW-0804">Transcription</keyword>
<dbReference type="InterPro" id="IPR018060">
    <property type="entry name" value="HTH_AraC"/>
</dbReference>
<dbReference type="InterPro" id="IPR013656">
    <property type="entry name" value="PAS_4"/>
</dbReference>
<dbReference type="SUPFAM" id="SSF55785">
    <property type="entry name" value="PYP-like sensor domain (PAS domain)"/>
    <property type="match status" value="1"/>
</dbReference>
<dbReference type="Pfam" id="PF12833">
    <property type="entry name" value="HTH_18"/>
    <property type="match status" value="1"/>
</dbReference>
<evidence type="ECO:0000256" key="1">
    <source>
        <dbReference type="ARBA" id="ARBA00023015"/>
    </source>
</evidence>
<proteinExistence type="predicted"/>
<dbReference type="InterPro" id="IPR009057">
    <property type="entry name" value="Homeodomain-like_sf"/>
</dbReference>